<dbReference type="VEuPathDB" id="ToxoDB:cyc_02514"/>
<evidence type="ECO:0000256" key="1">
    <source>
        <dbReference type="SAM" id="MobiDB-lite"/>
    </source>
</evidence>
<dbReference type="AlphaFoldDB" id="A0A1D3DAS3"/>
<organism evidence="3 4">
    <name type="scientific">Cyclospora cayetanensis</name>
    <dbReference type="NCBI Taxonomy" id="88456"/>
    <lineage>
        <taxon>Eukaryota</taxon>
        <taxon>Sar</taxon>
        <taxon>Alveolata</taxon>
        <taxon>Apicomplexa</taxon>
        <taxon>Conoidasida</taxon>
        <taxon>Coccidia</taxon>
        <taxon>Eucoccidiorida</taxon>
        <taxon>Eimeriorina</taxon>
        <taxon>Eimeriidae</taxon>
        <taxon>Cyclospora</taxon>
    </lineage>
</organism>
<dbReference type="InParanoid" id="A0A1D3DAS3"/>
<name>A0A1D3DAS3_9EIME</name>
<feature type="chain" id="PRO_5008914292" description="SRS domain-containing protein" evidence="2">
    <location>
        <begin position="22"/>
        <end position="189"/>
    </location>
</feature>
<evidence type="ECO:0000313" key="4">
    <source>
        <dbReference type="Proteomes" id="UP000095192"/>
    </source>
</evidence>
<protein>
    <recommendedName>
        <fullName evidence="5">SRS domain-containing protein</fullName>
    </recommendedName>
</protein>
<evidence type="ECO:0000256" key="2">
    <source>
        <dbReference type="SAM" id="SignalP"/>
    </source>
</evidence>
<accession>A0A1D3DAS3</accession>
<keyword evidence="2" id="KW-0732">Signal</keyword>
<feature type="compositionally biased region" description="Polar residues" evidence="1">
    <location>
        <begin position="109"/>
        <end position="122"/>
    </location>
</feature>
<comment type="caution">
    <text evidence="3">The sequence shown here is derived from an EMBL/GenBank/DDBJ whole genome shotgun (WGS) entry which is preliminary data.</text>
</comment>
<keyword evidence="4" id="KW-1185">Reference proteome</keyword>
<dbReference type="Proteomes" id="UP000095192">
    <property type="component" value="Unassembled WGS sequence"/>
</dbReference>
<reference evidence="3 4" key="1">
    <citation type="journal article" date="2016" name="BMC Genomics">
        <title>Comparative genomics reveals Cyclospora cayetanensis possesses coccidia-like metabolism and invasion components but unique surface antigens.</title>
        <authorList>
            <person name="Liu S."/>
            <person name="Wang L."/>
            <person name="Zheng H."/>
            <person name="Xu Z."/>
            <person name="Roellig D.M."/>
            <person name="Li N."/>
            <person name="Frace M.A."/>
            <person name="Tang K."/>
            <person name="Arrowood M.J."/>
            <person name="Moss D.M."/>
            <person name="Zhang L."/>
            <person name="Feng Y."/>
            <person name="Xiao L."/>
        </authorList>
    </citation>
    <scope>NUCLEOTIDE SEQUENCE [LARGE SCALE GENOMIC DNA]</scope>
    <source>
        <strain evidence="3 4">CHN_HEN01</strain>
    </source>
</reference>
<evidence type="ECO:0000313" key="3">
    <source>
        <dbReference type="EMBL" id="OEH80554.1"/>
    </source>
</evidence>
<feature type="signal peptide" evidence="2">
    <location>
        <begin position="1"/>
        <end position="21"/>
    </location>
</feature>
<proteinExistence type="predicted"/>
<evidence type="ECO:0008006" key="5">
    <source>
        <dbReference type="Google" id="ProtNLM"/>
    </source>
</evidence>
<gene>
    <name evidence="3" type="ORF">cyc_02514</name>
</gene>
<feature type="region of interest" description="Disordered" evidence="1">
    <location>
        <begin position="109"/>
        <end position="129"/>
    </location>
</feature>
<dbReference type="EMBL" id="JROU02000045">
    <property type="protein sequence ID" value="OEH80554.1"/>
    <property type="molecule type" value="Genomic_DNA"/>
</dbReference>
<sequence>MYSFLLRQLALFLIALAAVSAILAEALAKTCPDDKPVQNQSCTLSLEANDTASFTCTNPFPQDFPAKMLNWMGEQVTPQELFGEGTTITPDSNDKTKYTIKIGGSPKTASGGVTCSQTSRTPLQDRGNVPDAKEAAKLAVHSLVIRVNEGEDFSREGYLATSGVGQDCVQPPAALLATLASAAALWLTL</sequence>